<evidence type="ECO:0000256" key="1">
    <source>
        <dbReference type="SAM" id="MobiDB-lite"/>
    </source>
</evidence>
<keyword evidence="3" id="KW-1185">Reference proteome</keyword>
<accession>A0A6H1TVR1</accession>
<dbReference type="KEGG" id="oxy:HCG48_03990"/>
<evidence type="ECO:0000313" key="2">
    <source>
        <dbReference type="EMBL" id="QIZ69843.1"/>
    </source>
</evidence>
<dbReference type="EMBL" id="CP051167">
    <property type="protein sequence ID" value="QIZ69843.1"/>
    <property type="molecule type" value="Genomic_DNA"/>
</dbReference>
<sequence length="314" mass="33462">MKLILTPIAIAVMFCPRAIAIPLDLEREREHFDPEPISIQPLRIGQATPPPDSTPSSSPGSLHRKQGNEQRFQPQRVPFRPRPNQGKPSAAASPGITIMNPSGYGASWGTLGIGLGLQERTRFTEDADGVMGIGMGFGDPRKNVGVALGVTVTDLWGDAFEDGTLSIKLHRRLPADFSVAAGVQGAVRWGETDGGSSVYGVVSRRFALQEDPSKPLSQLFLSVGVGGGQYRTEDQIDDGVDTVGLFGSAALRLYEPVNAVVEWTGQDLTVGLSIAPFRNVPIVISPALTDITGSAGDGTRFILGIGYGFSFDRF</sequence>
<proteinExistence type="predicted"/>
<organism evidence="2 3">
    <name type="scientific">Oxynema aestuarii AP17</name>
    <dbReference type="NCBI Taxonomy" id="2064643"/>
    <lineage>
        <taxon>Bacteria</taxon>
        <taxon>Bacillati</taxon>
        <taxon>Cyanobacteriota</taxon>
        <taxon>Cyanophyceae</taxon>
        <taxon>Oscillatoriophycideae</taxon>
        <taxon>Oscillatoriales</taxon>
        <taxon>Oscillatoriaceae</taxon>
        <taxon>Oxynema</taxon>
        <taxon>Oxynema aestuarii</taxon>
    </lineage>
</organism>
<dbReference type="Proteomes" id="UP000500857">
    <property type="component" value="Chromosome"/>
</dbReference>
<gene>
    <name evidence="2" type="ORF">HCG48_03990</name>
</gene>
<feature type="region of interest" description="Disordered" evidence="1">
    <location>
        <begin position="34"/>
        <end position="96"/>
    </location>
</feature>
<feature type="compositionally biased region" description="Low complexity" evidence="1">
    <location>
        <begin position="70"/>
        <end position="85"/>
    </location>
</feature>
<name>A0A6H1TVR1_9CYAN</name>
<dbReference type="RefSeq" id="WP_168568000.1">
    <property type="nucleotide sequence ID" value="NZ_CP051167.1"/>
</dbReference>
<protein>
    <submittedName>
        <fullName evidence="2">Uncharacterized protein</fullName>
    </submittedName>
</protein>
<reference evidence="2 3" key="1">
    <citation type="submission" date="2020-04" db="EMBL/GenBank/DDBJ databases">
        <authorList>
            <person name="Basu S."/>
            <person name="Maruthanayagam V."/>
            <person name="Chakraborty S."/>
            <person name="Pramanik A."/>
            <person name="Mukherjee J."/>
            <person name="Brink B."/>
        </authorList>
    </citation>
    <scope>NUCLEOTIDE SEQUENCE [LARGE SCALE GENOMIC DNA]</scope>
    <source>
        <strain evidence="2 3">AP17</strain>
    </source>
</reference>
<dbReference type="AlphaFoldDB" id="A0A6H1TVR1"/>
<evidence type="ECO:0000313" key="3">
    <source>
        <dbReference type="Proteomes" id="UP000500857"/>
    </source>
</evidence>